<evidence type="ECO:0000256" key="1">
    <source>
        <dbReference type="SAM" id="MobiDB-lite"/>
    </source>
</evidence>
<evidence type="ECO:0000256" key="2">
    <source>
        <dbReference type="SAM" id="Phobius"/>
    </source>
</evidence>
<organism evidence="3 4">
    <name type="scientific">Candidatus Neptunichlamydia vexilliferae</name>
    <dbReference type="NCBI Taxonomy" id="1651774"/>
    <lineage>
        <taxon>Bacteria</taxon>
        <taxon>Pseudomonadati</taxon>
        <taxon>Chlamydiota</taxon>
        <taxon>Chlamydiia</taxon>
        <taxon>Parachlamydiales</taxon>
        <taxon>Simkaniaceae</taxon>
        <taxon>Candidatus Neptunichlamydia</taxon>
    </lineage>
</organism>
<feature type="transmembrane region" description="Helical" evidence="2">
    <location>
        <begin position="235"/>
        <end position="257"/>
    </location>
</feature>
<sequence length="274" mass="30380">MSGNNIILSSNNGTNANYGSNMPSSSSSSSSSTIENNTNINAVNISSSSSDSISENQENLNQENLNSLISFINKNNDIEKIKNTIENHVFDESYQKIKESVEKISKLIKPENGINSNAKAIKSLFLLLSEVKRSDISSKDFLKGIIKRNVFNSFSKLKKDCDISDLINKLKEDKSLNDNNQIKNMLYQINYISKKWYYRIPHMTKKTYKAAPITLVVGGLGLILAGAASLSNDSFGVGVARTIIGAGLILLFVAYFARQVVKKDQKVYNHFCLD</sequence>
<evidence type="ECO:0000313" key="4">
    <source>
        <dbReference type="Proteomes" id="UP001194714"/>
    </source>
</evidence>
<accession>A0ABS0B1Z3</accession>
<evidence type="ECO:0000313" key="3">
    <source>
        <dbReference type="EMBL" id="MBF5060219.1"/>
    </source>
</evidence>
<keyword evidence="4" id="KW-1185">Reference proteome</keyword>
<proteinExistence type="predicted"/>
<keyword evidence="2" id="KW-1133">Transmembrane helix</keyword>
<feature type="region of interest" description="Disordered" evidence="1">
    <location>
        <begin position="1"/>
        <end position="35"/>
    </location>
</feature>
<reference evidence="3 4" key="1">
    <citation type="submission" date="2020-01" db="EMBL/GenBank/DDBJ databases">
        <title>Draft genome sequence of Cand. Neptunochlamydia vexilliferae K9.</title>
        <authorList>
            <person name="Schulz F."/>
            <person name="Koestlbacher S."/>
            <person name="Wascher F."/>
            <person name="Pizzetti I."/>
            <person name="Horn M."/>
        </authorList>
    </citation>
    <scope>NUCLEOTIDE SEQUENCE [LARGE SCALE GENOMIC DNA]</scope>
    <source>
        <strain evidence="3 4">K9</strain>
    </source>
</reference>
<dbReference type="RefSeq" id="WP_194848534.1">
    <property type="nucleotide sequence ID" value="NZ_JAAEJV010000095.1"/>
</dbReference>
<feature type="transmembrane region" description="Helical" evidence="2">
    <location>
        <begin position="210"/>
        <end position="229"/>
    </location>
</feature>
<feature type="compositionally biased region" description="Low complexity" evidence="1">
    <location>
        <begin position="1"/>
        <end position="15"/>
    </location>
</feature>
<dbReference type="Proteomes" id="UP001194714">
    <property type="component" value="Unassembled WGS sequence"/>
</dbReference>
<feature type="compositionally biased region" description="Low complexity" evidence="1">
    <location>
        <begin position="24"/>
        <end position="35"/>
    </location>
</feature>
<gene>
    <name evidence="3" type="ORF">NEPTK9_001750</name>
</gene>
<keyword evidence="2" id="KW-0812">Transmembrane</keyword>
<dbReference type="EMBL" id="JAAEJV010000095">
    <property type="protein sequence ID" value="MBF5060219.1"/>
    <property type="molecule type" value="Genomic_DNA"/>
</dbReference>
<comment type="caution">
    <text evidence="3">The sequence shown here is derived from an EMBL/GenBank/DDBJ whole genome shotgun (WGS) entry which is preliminary data.</text>
</comment>
<name>A0ABS0B1Z3_9BACT</name>
<keyword evidence="2" id="KW-0472">Membrane</keyword>
<protein>
    <submittedName>
        <fullName evidence="3">Uncharacterized protein</fullName>
    </submittedName>
</protein>